<name>A0ABQ3FIN8_9GAMM</name>
<keyword evidence="3" id="KW-1185">Reference proteome</keyword>
<gene>
    <name evidence="2" type="ORF">GCM10010082_18080</name>
</gene>
<feature type="transmembrane region" description="Helical" evidence="1">
    <location>
        <begin position="16"/>
        <end position="37"/>
    </location>
</feature>
<dbReference type="Proteomes" id="UP000604243">
    <property type="component" value="Unassembled WGS sequence"/>
</dbReference>
<evidence type="ECO:0000256" key="1">
    <source>
        <dbReference type="SAM" id="Phobius"/>
    </source>
</evidence>
<sequence length="231" mass="26378">MFSSLGGLWHWITENATVFSGLTSVGMLLIWAIYLQLMLHNFRMQRRPQIIINRGKGRDINSVCLFSNMSQQSVFIDLVMARLRTSEEQWYCDVTDIVDEAGKAVDIDPPDNGTDVGLHDFTRQGPMKPGDYLEAGTFGNMIRQVGLAQGLKLNEHYDIADGEHQLVSVEISLIATFGAEKHPIGARRTFHMEKTDDGRILLAPETIHTEQFVTRRQRRTLRRWRHELGQL</sequence>
<protein>
    <submittedName>
        <fullName evidence="2">Uncharacterized protein</fullName>
    </submittedName>
</protein>
<keyword evidence="1" id="KW-0472">Membrane</keyword>
<evidence type="ECO:0000313" key="3">
    <source>
        <dbReference type="Proteomes" id="UP000604243"/>
    </source>
</evidence>
<dbReference type="RefSeq" id="WP_189517280.1">
    <property type="nucleotide sequence ID" value="NZ_BMZM01000002.1"/>
</dbReference>
<proteinExistence type="predicted"/>
<organism evidence="2 3">
    <name type="scientific">Kushneria pakistanensis</name>
    <dbReference type="NCBI Taxonomy" id="1508770"/>
    <lineage>
        <taxon>Bacteria</taxon>
        <taxon>Pseudomonadati</taxon>
        <taxon>Pseudomonadota</taxon>
        <taxon>Gammaproteobacteria</taxon>
        <taxon>Oceanospirillales</taxon>
        <taxon>Halomonadaceae</taxon>
        <taxon>Kushneria</taxon>
    </lineage>
</organism>
<evidence type="ECO:0000313" key="2">
    <source>
        <dbReference type="EMBL" id="GHC25561.1"/>
    </source>
</evidence>
<keyword evidence="1" id="KW-0812">Transmembrane</keyword>
<reference evidence="3" key="1">
    <citation type="journal article" date="2019" name="Int. J. Syst. Evol. Microbiol.">
        <title>The Global Catalogue of Microorganisms (GCM) 10K type strain sequencing project: providing services to taxonomists for standard genome sequencing and annotation.</title>
        <authorList>
            <consortium name="The Broad Institute Genomics Platform"/>
            <consortium name="The Broad Institute Genome Sequencing Center for Infectious Disease"/>
            <person name="Wu L."/>
            <person name="Ma J."/>
        </authorList>
    </citation>
    <scope>NUCLEOTIDE SEQUENCE [LARGE SCALE GENOMIC DNA]</scope>
    <source>
        <strain evidence="3">KCTC 42082</strain>
    </source>
</reference>
<accession>A0ABQ3FIN8</accession>
<keyword evidence="1" id="KW-1133">Transmembrane helix</keyword>
<dbReference type="EMBL" id="BMZM01000002">
    <property type="protein sequence ID" value="GHC25561.1"/>
    <property type="molecule type" value="Genomic_DNA"/>
</dbReference>
<comment type="caution">
    <text evidence="2">The sequence shown here is derived from an EMBL/GenBank/DDBJ whole genome shotgun (WGS) entry which is preliminary data.</text>
</comment>